<dbReference type="EMBL" id="LKCN02000001">
    <property type="protein sequence ID" value="RCI16256.1"/>
    <property type="molecule type" value="Genomic_DNA"/>
</dbReference>
<accession>A0A367LP93</accession>
<name>A0A367LP93_9HYPO</name>
<feature type="region of interest" description="Disordered" evidence="1">
    <location>
        <begin position="408"/>
        <end position="438"/>
    </location>
</feature>
<protein>
    <submittedName>
        <fullName evidence="2">Uncharacterized protein</fullName>
    </submittedName>
</protein>
<organism evidence="2 3">
    <name type="scientific">Ophiocordyceps polyrhachis-furcata BCC 54312</name>
    <dbReference type="NCBI Taxonomy" id="1330021"/>
    <lineage>
        <taxon>Eukaryota</taxon>
        <taxon>Fungi</taxon>
        <taxon>Dikarya</taxon>
        <taxon>Ascomycota</taxon>
        <taxon>Pezizomycotina</taxon>
        <taxon>Sordariomycetes</taxon>
        <taxon>Hypocreomycetidae</taxon>
        <taxon>Hypocreales</taxon>
        <taxon>Ophiocordycipitaceae</taxon>
        <taxon>Ophiocordyceps</taxon>
    </lineage>
</organism>
<evidence type="ECO:0000313" key="3">
    <source>
        <dbReference type="Proteomes" id="UP000253664"/>
    </source>
</evidence>
<dbReference type="Proteomes" id="UP000253664">
    <property type="component" value="Unassembled WGS sequence"/>
</dbReference>
<dbReference type="AlphaFoldDB" id="A0A367LP93"/>
<feature type="compositionally biased region" description="Basic residues" evidence="1">
    <location>
        <begin position="411"/>
        <end position="420"/>
    </location>
</feature>
<evidence type="ECO:0000256" key="1">
    <source>
        <dbReference type="SAM" id="MobiDB-lite"/>
    </source>
</evidence>
<dbReference type="STRING" id="1330021.A0A367LP93"/>
<proteinExistence type="predicted"/>
<dbReference type="OrthoDB" id="5236816at2759"/>
<reference evidence="2 3" key="1">
    <citation type="journal article" date="2015" name="BMC Genomics">
        <title>Insights from the genome of Ophiocordyceps polyrhachis-furcata to pathogenicity and host specificity in insect fungi.</title>
        <authorList>
            <person name="Wichadakul D."/>
            <person name="Kobmoo N."/>
            <person name="Ingsriswang S."/>
            <person name="Tangphatsornruang S."/>
            <person name="Chantasingh D."/>
            <person name="Luangsa-ard J.J."/>
            <person name="Eurwilaichitr L."/>
        </authorList>
    </citation>
    <scope>NUCLEOTIDE SEQUENCE [LARGE SCALE GENOMIC DNA]</scope>
    <source>
        <strain evidence="2 3">BCC 54312</strain>
    </source>
</reference>
<comment type="caution">
    <text evidence="2">The sequence shown here is derived from an EMBL/GenBank/DDBJ whole genome shotgun (WGS) entry which is preliminary data.</text>
</comment>
<keyword evidence="3" id="KW-1185">Reference proteome</keyword>
<evidence type="ECO:0000313" key="2">
    <source>
        <dbReference type="EMBL" id="RCI16256.1"/>
    </source>
</evidence>
<gene>
    <name evidence="2" type="ORF">L249_3189</name>
</gene>
<feature type="region of interest" description="Disordered" evidence="1">
    <location>
        <begin position="1"/>
        <end position="41"/>
    </location>
</feature>
<feature type="compositionally biased region" description="Acidic residues" evidence="1">
    <location>
        <begin position="426"/>
        <end position="438"/>
    </location>
</feature>
<sequence length="458" mass="51227">MFLQESPPSSSPSPDRDKSSSLSIDDAPNTTQLPVDTLTDSKKKTPRIADIIVMPVRADRWSSRRLRRAAAPPAEGSLCALLRQHPGVSLFVRPVGWTDRHSEFLDARFHELPACESPRPVNVAGSCPPRRGFLRPSPTITELSTALTEILRPTSRHVVVNTNAVHTVLSTLWPAAFSKPLFHPELHLFYGDRAYLRAVRTPMLWNFPSSPLAAHDATNLPMMGYIGKNHLAMMRQTAPRATTVDNDNDPVLRLQIARSKTLMPANANHDSHFVAIFLAMAQRHFYPLLAPSAKKEAQWWSSSTAGGRSLRPDFKDVKLRLLTHDEATGEFIVYTARVTAQYLQKFDRPRETPLDADGKAVGLDIEYARIPIWPILGLRERLGKALGQDMVGSFDTTKMETWDEEDEVKGRAKTTKRKRAFVMSDEATDDDDDDDDDDEGIVIKRRRLVENSPVGVVA</sequence>